<dbReference type="EMBL" id="FWWY01000001">
    <property type="protein sequence ID" value="SMC05088.1"/>
    <property type="molecule type" value="Genomic_DNA"/>
</dbReference>
<dbReference type="InterPro" id="IPR027469">
    <property type="entry name" value="Cation_efflux_TMD_sf"/>
</dbReference>
<evidence type="ECO:0000256" key="2">
    <source>
        <dbReference type="ARBA" id="ARBA00008873"/>
    </source>
</evidence>
<keyword evidence="3" id="KW-0813">Transport</keyword>
<dbReference type="PANTHER" id="PTHR11562:SF17">
    <property type="entry name" value="RE54080P-RELATED"/>
    <property type="match status" value="1"/>
</dbReference>
<feature type="transmembrane region" description="Helical" evidence="8">
    <location>
        <begin position="16"/>
        <end position="34"/>
    </location>
</feature>
<organism evidence="11 12">
    <name type="scientific">Sulfobacillus thermosulfidooxidans (strain DSM 9293 / VKM B-1269 / AT-1)</name>
    <dbReference type="NCBI Taxonomy" id="929705"/>
    <lineage>
        <taxon>Bacteria</taxon>
        <taxon>Bacillati</taxon>
        <taxon>Bacillota</taxon>
        <taxon>Clostridia</taxon>
        <taxon>Eubacteriales</taxon>
        <taxon>Clostridiales Family XVII. Incertae Sedis</taxon>
        <taxon>Sulfobacillus</taxon>
    </lineage>
</organism>
<dbReference type="RefSeq" id="WP_084661474.1">
    <property type="nucleotide sequence ID" value="NZ_FWWY01000001.1"/>
</dbReference>
<evidence type="ECO:0000313" key="11">
    <source>
        <dbReference type="EMBL" id="SMC05088.1"/>
    </source>
</evidence>
<evidence type="ECO:0000256" key="1">
    <source>
        <dbReference type="ARBA" id="ARBA00004141"/>
    </source>
</evidence>
<dbReference type="Gene3D" id="3.30.70.1350">
    <property type="entry name" value="Cation efflux protein, cytoplasmic domain"/>
    <property type="match status" value="1"/>
</dbReference>
<feature type="transmembrane region" description="Helical" evidence="8">
    <location>
        <begin position="148"/>
        <end position="171"/>
    </location>
</feature>
<dbReference type="NCBIfam" id="TIGR01297">
    <property type="entry name" value="CDF"/>
    <property type="match status" value="1"/>
</dbReference>
<feature type="transmembrane region" description="Helical" evidence="8">
    <location>
        <begin position="40"/>
        <end position="61"/>
    </location>
</feature>
<dbReference type="SUPFAM" id="SSF161111">
    <property type="entry name" value="Cation efflux protein transmembrane domain-like"/>
    <property type="match status" value="1"/>
</dbReference>
<dbReference type="OrthoDB" id="9809646at2"/>
<feature type="domain" description="Cation efflux protein cytoplasmic" evidence="10">
    <location>
        <begin position="209"/>
        <end position="285"/>
    </location>
</feature>
<accession>A0A1W1WFK8</accession>
<dbReference type="GO" id="GO:0005886">
    <property type="term" value="C:plasma membrane"/>
    <property type="evidence" value="ECO:0007669"/>
    <property type="project" value="TreeGrafter"/>
</dbReference>
<dbReference type="AlphaFoldDB" id="A0A1W1WFK8"/>
<dbReference type="InterPro" id="IPR027470">
    <property type="entry name" value="Cation_efflux_CTD"/>
</dbReference>
<dbReference type="GO" id="GO:0005385">
    <property type="term" value="F:zinc ion transmembrane transporter activity"/>
    <property type="evidence" value="ECO:0007669"/>
    <property type="project" value="TreeGrafter"/>
</dbReference>
<keyword evidence="4 8" id="KW-0812">Transmembrane</keyword>
<dbReference type="InterPro" id="IPR058533">
    <property type="entry name" value="Cation_efflux_TM"/>
</dbReference>
<keyword evidence="7 8" id="KW-0472">Membrane</keyword>
<dbReference type="Gene3D" id="1.20.1510.10">
    <property type="entry name" value="Cation efflux protein transmembrane domain"/>
    <property type="match status" value="1"/>
</dbReference>
<dbReference type="Pfam" id="PF01545">
    <property type="entry name" value="Cation_efflux"/>
    <property type="match status" value="1"/>
</dbReference>
<dbReference type="Proteomes" id="UP000192660">
    <property type="component" value="Unassembled WGS sequence"/>
</dbReference>
<sequence>MHEHSHHTVTISRLKWALILTIIVFIVEFLGALSSRSLSVLSNAVHLLSDVGAMGLAYYAARIENNPPTKQLSYGYARSGILASLINSLILVILAIGLIIAGIYRFIRPEPVMAGAIIWLGLVAFLFNILVTGLLMPRDSHDLNLRAMFWHAASDAAGSLSVIVSGLLIWWTHFNGFDPLAGMLIGVILLKAALGISAQSVNILMEGTPPGVKPQDIEHALLTIPRVHEVHHLHIWALRSDYNLLSAHILIDNVSVKEGQEILAAIARYLQDHFPIHHVTIQLETQQHDHVDDDCHPHLPSHPEKD</sequence>
<feature type="transmembrane region" description="Helical" evidence="8">
    <location>
        <begin position="81"/>
        <end position="104"/>
    </location>
</feature>
<dbReference type="PANTHER" id="PTHR11562">
    <property type="entry name" value="CATION EFFLUX PROTEIN/ ZINC TRANSPORTER"/>
    <property type="match status" value="1"/>
</dbReference>
<dbReference type="InterPro" id="IPR050681">
    <property type="entry name" value="CDF/SLC30A"/>
</dbReference>
<dbReference type="InterPro" id="IPR036837">
    <property type="entry name" value="Cation_efflux_CTD_sf"/>
</dbReference>
<evidence type="ECO:0000256" key="6">
    <source>
        <dbReference type="ARBA" id="ARBA00023065"/>
    </source>
</evidence>
<name>A0A1W1WFK8_SULTA</name>
<feature type="transmembrane region" description="Helical" evidence="8">
    <location>
        <begin position="183"/>
        <end position="205"/>
    </location>
</feature>
<proteinExistence type="inferred from homology"/>
<reference evidence="12" key="1">
    <citation type="submission" date="2017-04" db="EMBL/GenBank/DDBJ databases">
        <authorList>
            <person name="Varghese N."/>
            <person name="Submissions S."/>
        </authorList>
    </citation>
    <scope>NUCLEOTIDE SEQUENCE [LARGE SCALE GENOMIC DNA]</scope>
    <source>
        <strain evidence="12">DSM 9293</strain>
    </source>
</reference>
<gene>
    <name evidence="11" type="ORF">SAMN00768000_2018</name>
</gene>
<comment type="similarity">
    <text evidence="2">Belongs to the cation diffusion facilitator (CDF) transporter (TC 2.A.4) family. SLC30A subfamily.</text>
</comment>
<dbReference type="InterPro" id="IPR002524">
    <property type="entry name" value="Cation_efflux"/>
</dbReference>
<evidence type="ECO:0000259" key="9">
    <source>
        <dbReference type="Pfam" id="PF01545"/>
    </source>
</evidence>
<dbReference type="SUPFAM" id="SSF160240">
    <property type="entry name" value="Cation efflux protein cytoplasmic domain-like"/>
    <property type="match status" value="1"/>
</dbReference>
<keyword evidence="5 8" id="KW-1133">Transmembrane helix</keyword>
<feature type="transmembrane region" description="Helical" evidence="8">
    <location>
        <begin position="116"/>
        <end position="136"/>
    </location>
</feature>
<dbReference type="STRING" id="28034.BFX07_14950"/>
<evidence type="ECO:0000313" key="12">
    <source>
        <dbReference type="Proteomes" id="UP000192660"/>
    </source>
</evidence>
<evidence type="ECO:0000256" key="8">
    <source>
        <dbReference type="SAM" id="Phobius"/>
    </source>
</evidence>
<protein>
    <submittedName>
        <fullName evidence="11">Cobalt-zinc-cadmium efflux system protein</fullName>
    </submittedName>
</protein>
<keyword evidence="6" id="KW-0406">Ion transport</keyword>
<evidence type="ECO:0000256" key="3">
    <source>
        <dbReference type="ARBA" id="ARBA00022448"/>
    </source>
</evidence>
<dbReference type="Pfam" id="PF16916">
    <property type="entry name" value="ZT_dimer"/>
    <property type="match status" value="1"/>
</dbReference>
<feature type="domain" description="Cation efflux protein transmembrane" evidence="9">
    <location>
        <begin position="16"/>
        <end position="205"/>
    </location>
</feature>
<evidence type="ECO:0000256" key="4">
    <source>
        <dbReference type="ARBA" id="ARBA00022692"/>
    </source>
</evidence>
<evidence type="ECO:0000256" key="5">
    <source>
        <dbReference type="ARBA" id="ARBA00022989"/>
    </source>
</evidence>
<evidence type="ECO:0000256" key="7">
    <source>
        <dbReference type="ARBA" id="ARBA00023136"/>
    </source>
</evidence>
<keyword evidence="12" id="KW-1185">Reference proteome</keyword>
<comment type="subcellular location">
    <subcellularLocation>
        <location evidence="1">Membrane</location>
        <topology evidence="1">Multi-pass membrane protein</topology>
    </subcellularLocation>
</comment>
<evidence type="ECO:0000259" key="10">
    <source>
        <dbReference type="Pfam" id="PF16916"/>
    </source>
</evidence>